<dbReference type="Pfam" id="PF13445">
    <property type="entry name" value="zf-RING_UBOX"/>
    <property type="match status" value="1"/>
</dbReference>
<dbReference type="OrthoDB" id="10009520at2759"/>
<evidence type="ECO:0000256" key="1">
    <source>
        <dbReference type="ARBA" id="ARBA00001798"/>
    </source>
</evidence>
<evidence type="ECO:0000259" key="11">
    <source>
        <dbReference type="PROSITE" id="PS50089"/>
    </source>
</evidence>
<dbReference type="InterPro" id="IPR002867">
    <property type="entry name" value="IBR_dom"/>
</dbReference>
<keyword evidence="6 9" id="KW-0863">Zinc-finger</keyword>
<keyword evidence="8" id="KW-0862">Zinc</keyword>
<evidence type="ECO:0000256" key="9">
    <source>
        <dbReference type="PROSITE-ProRule" id="PRU00175"/>
    </source>
</evidence>
<dbReference type="GO" id="GO:0016567">
    <property type="term" value="P:protein ubiquitination"/>
    <property type="evidence" value="ECO:0007669"/>
    <property type="project" value="InterPro"/>
</dbReference>
<keyword evidence="4" id="KW-0479">Metal-binding</keyword>
<comment type="catalytic activity">
    <reaction evidence="1">
        <text>[E2 ubiquitin-conjugating enzyme]-S-ubiquitinyl-L-cysteine + [acceptor protein]-L-lysine = [E2 ubiquitin-conjugating enzyme]-L-cysteine + [acceptor protein]-N(6)-ubiquitinyl-L-lysine.</text>
        <dbReference type="EC" id="2.3.2.31"/>
    </reaction>
</comment>
<dbReference type="SMART" id="SM00647">
    <property type="entry name" value="IBR"/>
    <property type="match status" value="2"/>
</dbReference>
<feature type="compositionally biased region" description="Acidic residues" evidence="10">
    <location>
        <begin position="10"/>
        <end position="38"/>
    </location>
</feature>
<evidence type="ECO:0000256" key="7">
    <source>
        <dbReference type="ARBA" id="ARBA00022786"/>
    </source>
</evidence>
<protein>
    <recommendedName>
        <fullName evidence="2">RBR-type E3 ubiquitin transferase</fullName>
        <ecNumber evidence="2">2.3.2.31</ecNumber>
    </recommendedName>
</protein>
<dbReference type="EMBL" id="JAHDYR010000064">
    <property type="protein sequence ID" value="KAG9390523.1"/>
    <property type="molecule type" value="Genomic_DNA"/>
</dbReference>
<dbReference type="SUPFAM" id="SSF57850">
    <property type="entry name" value="RING/U-box"/>
    <property type="match status" value="3"/>
</dbReference>
<evidence type="ECO:0000313" key="13">
    <source>
        <dbReference type="EMBL" id="KAG9390523.1"/>
    </source>
</evidence>
<evidence type="ECO:0000259" key="12">
    <source>
        <dbReference type="PROSITE" id="PS51873"/>
    </source>
</evidence>
<dbReference type="AlphaFoldDB" id="A0A8J6AQ48"/>
<dbReference type="Proteomes" id="UP000717585">
    <property type="component" value="Unassembled WGS sequence"/>
</dbReference>
<feature type="region of interest" description="Disordered" evidence="10">
    <location>
        <begin position="1"/>
        <end position="47"/>
    </location>
</feature>
<sequence>MPQSAQSDDLLPDSTDDSFFSDEDPYEFSEAPSDVEMEESPHKEEQAGVLERYPSPFLPVQQHSFSREVSALSMNLGFKYAVHPSRSLLEEYIVPAMRCLAPVVGTMDLAFAQLAATSFMATSAFEFVEFPHEVVEQRCPVCWDDDPASLLTLPCGHVVCKDCLRGYVKSHTSTREYRGLQCPFNVRTADDKEAPCPAYLPPSTVQNNLTPELREQYELLLINDIVIKCKLVHQCPAADCTFLSTTKSLMHTDVQCVCGYMYCTACKSQAHMPCSCTQVAEWERLNNDEQPTIIWMEEHSKKCPKCQTRTEKNHGCNHMTCRQCKHEYCWICMGAWESHRDYYHCSRPAAKEEPVAKGNFDSAHYTECWNLFNVNVNSLKLEDQLHAKLVSVCEDLAATRMESHGSGNVGFYRTAIVLLKTVRIYLKWTYPFMFFLKRDDPTGNQYQIFQSLQKRFEVAVEDLSHSIDRPVEEIDEVDVVKQTTVTTHTLQSILSFFDE</sequence>
<evidence type="ECO:0000256" key="6">
    <source>
        <dbReference type="ARBA" id="ARBA00022771"/>
    </source>
</evidence>
<organism evidence="13 14">
    <name type="scientific">Carpediemonas membranifera</name>
    <dbReference type="NCBI Taxonomy" id="201153"/>
    <lineage>
        <taxon>Eukaryota</taxon>
        <taxon>Metamonada</taxon>
        <taxon>Carpediemonas-like organisms</taxon>
        <taxon>Carpediemonas</taxon>
    </lineage>
</organism>
<evidence type="ECO:0000313" key="14">
    <source>
        <dbReference type="Proteomes" id="UP000717585"/>
    </source>
</evidence>
<dbReference type="Gene3D" id="3.30.40.10">
    <property type="entry name" value="Zinc/RING finger domain, C3HC4 (zinc finger)"/>
    <property type="match status" value="1"/>
</dbReference>
<keyword evidence="3" id="KW-0808">Transferase</keyword>
<evidence type="ECO:0000256" key="5">
    <source>
        <dbReference type="ARBA" id="ARBA00022737"/>
    </source>
</evidence>
<dbReference type="Pfam" id="PF22191">
    <property type="entry name" value="IBR_1"/>
    <property type="match status" value="1"/>
</dbReference>
<dbReference type="InterPro" id="IPR001841">
    <property type="entry name" value="Znf_RING"/>
</dbReference>
<dbReference type="EC" id="2.3.2.31" evidence="2"/>
<dbReference type="Gene3D" id="1.20.120.1750">
    <property type="match status" value="1"/>
</dbReference>
<accession>A0A8J6AQ48</accession>
<evidence type="ECO:0000256" key="10">
    <source>
        <dbReference type="SAM" id="MobiDB-lite"/>
    </source>
</evidence>
<proteinExistence type="predicted"/>
<dbReference type="PROSITE" id="PS51873">
    <property type="entry name" value="TRIAD"/>
    <property type="match status" value="1"/>
</dbReference>
<dbReference type="InterPro" id="IPR044066">
    <property type="entry name" value="TRIAD_supradom"/>
</dbReference>
<feature type="domain" description="RING-type" evidence="11">
    <location>
        <begin position="139"/>
        <end position="183"/>
    </location>
</feature>
<dbReference type="InterPro" id="IPR031127">
    <property type="entry name" value="E3_UB_ligase_RBR"/>
</dbReference>
<name>A0A8J6AQ48_9EUKA</name>
<gene>
    <name evidence="13" type="ORF">J8273_7874</name>
</gene>
<comment type="caution">
    <text evidence="13">The sequence shown here is derived from an EMBL/GenBank/DDBJ whole genome shotgun (WGS) entry which is preliminary data.</text>
</comment>
<evidence type="ECO:0000256" key="4">
    <source>
        <dbReference type="ARBA" id="ARBA00022723"/>
    </source>
</evidence>
<keyword evidence="7" id="KW-0833">Ubl conjugation pathway</keyword>
<dbReference type="PROSITE" id="PS50089">
    <property type="entry name" value="ZF_RING_2"/>
    <property type="match status" value="1"/>
</dbReference>
<reference evidence="13" key="1">
    <citation type="submission" date="2021-05" db="EMBL/GenBank/DDBJ databases">
        <title>A free-living protist that lacks canonical eukaryotic 1 DNA replication and segregation systems.</title>
        <authorList>
            <person name="Salas-Leiva D.E."/>
            <person name="Tromer E.C."/>
            <person name="Curtis B.A."/>
            <person name="Jerlstrom-Hultqvist J."/>
            <person name="Kolisko M."/>
            <person name="Yi Z."/>
            <person name="Salas-Leiva J.S."/>
            <person name="Gallot-Lavallee L."/>
            <person name="Kops G.J.P.L."/>
            <person name="Archibald J.M."/>
            <person name="Simpson A.G.B."/>
            <person name="Roger A.J."/>
        </authorList>
    </citation>
    <scope>NUCLEOTIDE SEQUENCE</scope>
    <source>
        <strain evidence="13">BICM</strain>
    </source>
</reference>
<evidence type="ECO:0000256" key="3">
    <source>
        <dbReference type="ARBA" id="ARBA00022679"/>
    </source>
</evidence>
<keyword evidence="5" id="KW-0677">Repeat</keyword>
<dbReference type="InterPro" id="IPR017907">
    <property type="entry name" value="Znf_RING_CS"/>
</dbReference>
<dbReference type="GO" id="GO:0061630">
    <property type="term" value="F:ubiquitin protein ligase activity"/>
    <property type="evidence" value="ECO:0007669"/>
    <property type="project" value="UniProtKB-EC"/>
</dbReference>
<feature type="domain" description="RING-type" evidence="12">
    <location>
        <begin position="135"/>
        <end position="349"/>
    </location>
</feature>
<dbReference type="PANTHER" id="PTHR11685">
    <property type="entry name" value="RBR FAMILY RING FINGER AND IBR DOMAIN-CONTAINING"/>
    <property type="match status" value="1"/>
</dbReference>
<evidence type="ECO:0000256" key="2">
    <source>
        <dbReference type="ARBA" id="ARBA00012251"/>
    </source>
</evidence>
<dbReference type="InterPro" id="IPR013083">
    <property type="entry name" value="Znf_RING/FYVE/PHD"/>
</dbReference>
<dbReference type="InterPro" id="IPR027370">
    <property type="entry name" value="Znf-RING_euk"/>
</dbReference>
<dbReference type="PROSITE" id="PS00518">
    <property type="entry name" value="ZF_RING_1"/>
    <property type="match status" value="2"/>
</dbReference>
<evidence type="ECO:0000256" key="8">
    <source>
        <dbReference type="ARBA" id="ARBA00022833"/>
    </source>
</evidence>
<dbReference type="SMART" id="SM00184">
    <property type="entry name" value="RING"/>
    <property type="match status" value="2"/>
</dbReference>
<dbReference type="GO" id="GO:0008270">
    <property type="term" value="F:zinc ion binding"/>
    <property type="evidence" value="ECO:0007669"/>
    <property type="project" value="UniProtKB-KW"/>
</dbReference>
<keyword evidence="14" id="KW-1185">Reference proteome</keyword>
<dbReference type="Pfam" id="PF01485">
    <property type="entry name" value="IBR"/>
    <property type="match status" value="1"/>
</dbReference>